<dbReference type="AlphaFoldDB" id="K2JUN5"/>
<dbReference type="RefSeq" id="WP_008945960.1">
    <property type="nucleotide sequence ID" value="NZ_AMRL01000032.1"/>
</dbReference>
<dbReference type="STRING" id="1207063.P24_16792"/>
<evidence type="ECO:0000313" key="2">
    <source>
        <dbReference type="EMBL" id="EKE68950.1"/>
    </source>
</evidence>
<evidence type="ECO:0000259" key="1">
    <source>
        <dbReference type="PROSITE" id="PS50234"/>
    </source>
</evidence>
<dbReference type="EMBL" id="AMRL01000032">
    <property type="protein sequence ID" value="EKE68950.1"/>
    <property type="molecule type" value="Genomic_DNA"/>
</dbReference>
<reference evidence="2 3" key="1">
    <citation type="journal article" date="2012" name="J. Bacteriol.">
        <title>Genome Sequence of Oceanibaculum indicum Type Strain P24.</title>
        <authorList>
            <person name="Lai Q."/>
            <person name="Shao Z."/>
        </authorList>
    </citation>
    <scope>NUCLEOTIDE SEQUENCE [LARGE SCALE GENOMIC DNA]</scope>
    <source>
        <strain evidence="2 3">P24</strain>
    </source>
</reference>
<sequence length="243" mass="26038">MAQDMVVSSGWRIDKAIDAEFVELVGDVRDFADNLETRCPVVLVLDCSASMDGAPIAELNAGIAAFLSDIAADPLTRLRLDLAIVTCGGGIGVAKGFARTAEFTVPALEAAGDTPLGGALLVALDMIEARKRLYREAGVPYHRPWLFALSDGAPTDGEVWREAAAAIRQGEREKKLAFFAVGVEGADFALLAELSPPDRPPLKLKGVRFGALFRWLSSSMRRLSTARVDPDDIDLPPVEGWAC</sequence>
<organism evidence="2 3">
    <name type="scientific">Oceanibaculum indicum P24</name>
    <dbReference type="NCBI Taxonomy" id="1207063"/>
    <lineage>
        <taxon>Bacteria</taxon>
        <taxon>Pseudomonadati</taxon>
        <taxon>Pseudomonadota</taxon>
        <taxon>Alphaproteobacteria</taxon>
        <taxon>Rhodospirillales</taxon>
        <taxon>Oceanibaculaceae</taxon>
        <taxon>Oceanibaculum</taxon>
    </lineage>
</organism>
<dbReference type="InterPro" id="IPR036465">
    <property type="entry name" value="vWFA_dom_sf"/>
</dbReference>
<evidence type="ECO:0000313" key="3">
    <source>
        <dbReference type="Proteomes" id="UP000006746"/>
    </source>
</evidence>
<feature type="domain" description="VWFA" evidence="1">
    <location>
        <begin position="40"/>
        <end position="183"/>
    </location>
</feature>
<protein>
    <submittedName>
        <fullName evidence="2">von Willebrand factor type A</fullName>
    </submittedName>
</protein>
<dbReference type="SUPFAM" id="SSF53300">
    <property type="entry name" value="vWA-like"/>
    <property type="match status" value="1"/>
</dbReference>
<dbReference type="InterPro" id="IPR011392">
    <property type="entry name" value="Tellurite-R_TerY"/>
</dbReference>
<dbReference type="Gene3D" id="3.40.50.410">
    <property type="entry name" value="von Willebrand factor, type A domain"/>
    <property type="match status" value="1"/>
</dbReference>
<dbReference type="PROSITE" id="PS50234">
    <property type="entry name" value="VWFA"/>
    <property type="match status" value="1"/>
</dbReference>
<dbReference type="SMART" id="SM00327">
    <property type="entry name" value="VWA"/>
    <property type="match status" value="1"/>
</dbReference>
<gene>
    <name evidence="2" type="ORF">P24_16792</name>
</gene>
<dbReference type="InterPro" id="IPR002035">
    <property type="entry name" value="VWF_A"/>
</dbReference>
<name>K2JUN5_9PROT</name>
<dbReference type="eggNOG" id="COG4245">
    <property type="taxonomic scope" value="Bacteria"/>
</dbReference>
<keyword evidence="3" id="KW-1185">Reference proteome</keyword>
<dbReference type="Proteomes" id="UP000006746">
    <property type="component" value="Unassembled WGS sequence"/>
</dbReference>
<dbReference type="PATRIC" id="fig|1207063.3.peg.3382"/>
<accession>K2JUN5</accession>
<proteinExistence type="predicted"/>
<dbReference type="PIRSF" id="PIRSF020634">
    <property type="entry name" value="TerY_vWA"/>
    <property type="match status" value="1"/>
</dbReference>
<comment type="caution">
    <text evidence="2">The sequence shown here is derived from an EMBL/GenBank/DDBJ whole genome shotgun (WGS) entry which is preliminary data.</text>
</comment>